<dbReference type="InterPro" id="IPR033121">
    <property type="entry name" value="PEPTIDASE_A1"/>
</dbReference>
<dbReference type="Pfam" id="PF14543">
    <property type="entry name" value="TAXi_N"/>
    <property type="match status" value="1"/>
</dbReference>
<proteinExistence type="inferred from homology"/>
<dbReference type="InterPro" id="IPR051708">
    <property type="entry name" value="Plant_Aspart_Prot_A1"/>
</dbReference>
<evidence type="ECO:0000256" key="5">
    <source>
        <dbReference type="ARBA" id="ARBA00023180"/>
    </source>
</evidence>
<keyword evidence="2" id="KW-0645">Protease</keyword>
<dbReference type="GO" id="GO:0004190">
    <property type="term" value="F:aspartic-type endopeptidase activity"/>
    <property type="evidence" value="ECO:0007669"/>
    <property type="project" value="UniProtKB-KW"/>
</dbReference>
<dbReference type="InterPro" id="IPR032799">
    <property type="entry name" value="TAXi_C"/>
</dbReference>
<evidence type="ECO:0000256" key="6">
    <source>
        <dbReference type="SAM" id="MobiDB-lite"/>
    </source>
</evidence>
<name>A0A835AF60_9POAL</name>
<evidence type="ECO:0000256" key="4">
    <source>
        <dbReference type="ARBA" id="ARBA00022801"/>
    </source>
</evidence>
<comment type="similarity">
    <text evidence="1">Belongs to the peptidase A1 family.</text>
</comment>
<dbReference type="PANTHER" id="PTHR47967">
    <property type="entry name" value="OS07G0603500 PROTEIN-RELATED"/>
    <property type="match status" value="1"/>
</dbReference>
<feature type="domain" description="Peptidase A1" evidence="7">
    <location>
        <begin position="71"/>
        <end position="431"/>
    </location>
</feature>
<dbReference type="EMBL" id="JACEFO010002429">
    <property type="protein sequence ID" value="KAF8660865.1"/>
    <property type="molecule type" value="Genomic_DNA"/>
</dbReference>
<evidence type="ECO:0000256" key="1">
    <source>
        <dbReference type="ARBA" id="ARBA00007447"/>
    </source>
</evidence>
<comment type="caution">
    <text evidence="8">The sequence shown here is derived from an EMBL/GenBank/DDBJ whole genome shotgun (WGS) entry which is preliminary data.</text>
</comment>
<evidence type="ECO:0000313" key="8">
    <source>
        <dbReference type="EMBL" id="KAF8660865.1"/>
    </source>
</evidence>
<dbReference type="PROSITE" id="PS51767">
    <property type="entry name" value="PEPTIDASE_A1"/>
    <property type="match status" value="1"/>
</dbReference>
<accession>A0A835AF60</accession>
<dbReference type="InterPro" id="IPR032861">
    <property type="entry name" value="TAXi_N"/>
</dbReference>
<feature type="region of interest" description="Disordered" evidence="6">
    <location>
        <begin position="31"/>
        <end position="63"/>
    </location>
</feature>
<dbReference type="CDD" id="cd05476">
    <property type="entry name" value="pepsin_A_like_plant"/>
    <property type="match status" value="1"/>
</dbReference>
<organism evidence="8 9">
    <name type="scientific">Digitaria exilis</name>
    <dbReference type="NCBI Taxonomy" id="1010633"/>
    <lineage>
        <taxon>Eukaryota</taxon>
        <taxon>Viridiplantae</taxon>
        <taxon>Streptophyta</taxon>
        <taxon>Embryophyta</taxon>
        <taxon>Tracheophyta</taxon>
        <taxon>Spermatophyta</taxon>
        <taxon>Magnoliopsida</taxon>
        <taxon>Liliopsida</taxon>
        <taxon>Poales</taxon>
        <taxon>Poaceae</taxon>
        <taxon>PACMAD clade</taxon>
        <taxon>Panicoideae</taxon>
        <taxon>Panicodae</taxon>
        <taxon>Paniceae</taxon>
        <taxon>Anthephorinae</taxon>
        <taxon>Digitaria</taxon>
    </lineage>
</organism>
<dbReference type="InterPro" id="IPR021109">
    <property type="entry name" value="Peptidase_aspartic_dom_sf"/>
</dbReference>
<keyword evidence="9" id="KW-1185">Reference proteome</keyword>
<keyword evidence="5" id="KW-0325">Glycoprotein</keyword>
<dbReference type="FunFam" id="2.40.70.10:FF:000033">
    <property type="entry name" value="Aspartyl protease family protein"/>
    <property type="match status" value="1"/>
</dbReference>
<dbReference type="PANTHER" id="PTHR47967:SF31">
    <property type="entry name" value="ASPARTYL PROTEASE FAMILY PROTEIN"/>
    <property type="match status" value="1"/>
</dbReference>
<keyword evidence="3" id="KW-0064">Aspartyl protease</keyword>
<evidence type="ECO:0000256" key="2">
    <source>
        <dbReference type="ARBA" id="ARBA00022670"/>
    </source>
</evidence>
<keyword evidence="4" id="KW-0378">Hydrolase</keyword>
<protein>
    <recommendedName>
        <fullName evidence="7">Peptidase A1 domain-containing protein</fullName>
    </recommendedName>
</protein>
<evidence type="ECO:0000256" key="3">
    <source>
        <dbReference type="ARBA" id="ARBA00022750"/>
    </source>
</evidence>
<gene>
    <name evidence="8" type="ORF">HU200_057455</name>
</gene>
<evidence type="ECO:0000313" key="9">
    <source>
        <dbReference type="Proteomes" id="UP000636709"/>
    </source>
</evidence>
<dbReference type="InterPro" id="IPR034161">
    <property type="entry name" value="Pepsin-like_plant"/>
</dbReference>
<dbReference type="GO" id="GO:0005576">
    <property type="term" value="C:extracellular region"/>
    <property type="evidence" value="ECO:0007669"/>
    <property type="project" value="TreeGrafter"/>
</dbReference>
<sequence>MRADLTHVDRGRGFTRSELVTRMLSRSRARAASSLYRAPPPAGHNNNYHGGGHPATATAAPGTYGQPGTEYLIHLAIGSPRPQHVALTLDTGSDLIWTQCASCAVCFPHPSPNFNPSASTTIRRVPCSDPVCTHSPDSLCTLGDCSYVDAYGDGSIASGRIVRDTFTFKGTSSSSGKNGGGVVVVPGLSFGCGLYDTGIYNTNESGIAGFGHGSQSLPSQLKVGKFSHCFTSMLDAKFKPSPVFLGTPDDINAHATGTIKSTPLRRNPVSPAYTYYYLSLQGITVGNTRLPVSSSAFAINKDGSGGTVIDSGTGITTLPTPLFKVLSKAFAAQVALPVVANSSETTGLSLCFAVASAAEAAKVRVPRLVFHLEGADMDLPRENYMAVINGGKLMCLMLGDLEGNDLTLIGNFQQQNMHVVYDLDNSKLLFVPAQCDKL</sequence>
<dbReference type="Proteomes" id="UP000636709">
    <property type="component" value="Unassembled WGS sequence"/>
</dbReference>
<dbReference type="OrthoDB" id="660550at2759"/>
<dbReference type="AlphaFoldDB" id="A0A835AF60"/>
<dbReference type="SUPFAM" id="SSF50630">
    <property type="entry name" value="Acid proteases"/>
    <property type="match status" value="1"/>
</dbReference>
<dbReference type="Gene3D" id="2.40.70.10">
    <property type="entry name" value="Acid Proteases"/>
    <property type="match status" value="2"/>
</dbReference>
<reference evidence="8" key="1">
    <citation type="submission" date="2020-07" db="EMBL/GenBank/DDBJ databases">
        <title>Genome sequence and genetic diversity analysis of an under-domesticated orphan crop, white fonio (Digitaria exilis).</title>
        <authorList>
            <person name="Bennetzen J.L."/>
            <person name="Chen S."/>
            <person name="Ma X."/>
            <person name="Wang X."/>
            <person name="Yssel A.E.J."/>
            <person name="Chaluvadi S.R."/>
            <person name="Johnson M."/>
            <person name="Gangashetty P."/>
            <person name="Hamidou F."/>
            <person name="Sanogo M.D."/>
            <person name="Zwaenepoel A."/>
            <person name="Wallace J."/>
            <person name="Van De Peer Y."/>
            <person name="Van Deynze A."/>
        </authorList>
    </citation>
    <scope>NUCLEOTIDE SEQUENCE</scope>
    <source>
        <tissue evidence="8">Leaves</tissue>
    </source>
</reference>
<dbReference type="Pfam" id="PF14541">
    <property type="entry name" value="TAXi_C"/>
    <property type="match status" value="1"/>
</dbReference>
<dbReference type="GO" id="GO:0006508">
    <property type="term" value="P:proteolysis"/>
    <property type="evidence" value="ECO:0007669"/>
    <property type="project" value="UniProtKB-KW"/>
</dbReference>
<evidence type="ECO:0000259" key="7">
    <source>
        <dbReference type="PROSITE" id="PS51767"/>
    </source>
</evidence>